<protein>
    <submittedName>
        <fullName evidence="2">Molybdopterin-guanine dinucleotide biosynthesis protein B</fullName>
    </submittedName>
</protein>
<reference evidence="2 3" key="1">
    <citation type="submission" date="2018-10" db="EMBL/GenBank/DDBJ databases">
        <title>Genomic Encyclopedia of Archaeal and Bacterial Type Strains, Phase II (KMG-II): from individual species to whole genera.</title>
        <authorList>
            <person name="Goeker M."/>
        </authorList>
    </citation>
    <scope>NUCLEOTIDE SEQUENCE [LARGE SCALE GENOMIC DNA]</scope>
    <source>
        <strain evidence="2 3">DSM 235</strain>
    </source>
</reference>
<dbReference type="GO" id="GO:0006777">
    <property type="term" value="P:Mo-molybdopterin cofactor biosynthetic process"/>
    <property type="evidence" value="ECO:0007669"/>
    <property type="project" value="InterPro"/>
</dbReference>
<name>A0A495VCR3_9GAMM</name>
<dbReference type="EMBL" id="RBXL01000001">
    <property type="protein sequence ID" value="RKT47206.1"/>
    <property type="molecule type" value="Genomic_DNA"/>
</dbReference>
<dbReference type="Gene3D" id="3.40.50.300">
    <property type="entry name" value="P-loop containing nucleotide triphosphate hydrolases"/>
    <property type="match status" value="1"/>
</dbReference>
<dbReference type="AlphaFoldDB" id="A0A495VCR3"/>
<dbReference type="Pfam" id="PF03205">
    <property type="entry name" value="MobB"/>
    <property type="match status" value="1"/>
</dbReference>
<evidence type="ECO:0000313" key="2">
    <source>
        <dbReference type="EMBL" id="RKT47206.1"/>
    </source>
</evidence>
<accession>A0A495VCR3</accession>
<organism evidence="2 3">
    <name type="scientific">Thiocapsa rosea</name>
    <dbReference type="NCBI Taxonomy" id="69360"/>
    <lineage>
        <taxon>Bacteria</taxon>
        <taxon>Pseudomonadati</taxon>
        <taxon>Pseudomonadota</taxon>
        <taxon>Gammaproteobacteria</taxon>
        <taxon>Chromatiales</taxon>
        <taxon>Chromatiaceae</taxon>
        <taxon>Thiocapsa</taxon>
    </lineage>
</organism>
<proteinExistence type="predicted"/>
<dbReference type="Proteomes" id="UP000274556">
    <property type="component" value="Unassembled WGS sequence"/>
</dbReference>
<feature type="domain" description="Molybdopterin-guanine dinucleotide biosynthesis protein B (MobB)" evidence="1">
    <location>
        <begin position="8"/>
        <end position="143"/>
    </location>
</feature>
<dbReference type="InterPro" id="IPR052539">
    <property type="entry name" value="MGD_biosynthesis_adapter"/>
</dbReference>
<evidence type="ECO:0000259" key="1">
    <source>
        <dbReference type="Pfam" id="PF03205"/>
    </source>
</evidence>
<comment type="caution">
    <text evidence="2">The sequence shown here is derived from an EMBL/GenBank/DDBJ whole genome shotgun (WGS) entry which is preliminary data.</text>
</comment>
<dbReference type="NCBIfam" id="TIGR00176">
    <property type="entry name" value="mobB"/>
    <property type="match status" value="1"/>
</dbReference>
<dbReference type="InterPro" id="IPR004435">
    <property type="entry name" value="MobB_dom"/>
</dbReference>
<dbReference type="RefSeq" id="WP_425470270.1">
    <property type="nucleotide sequence ID" value="NZ_RBXL01000001.1"/>
</dbReference>
<dbReference type="PANTHER" id="PTHR40072">
    <property type="entry name" value="MOLYBDOPTERIN-GUANINE DINUCLEOTIDE BIOSYNTHESIS ADAPTER PROTEIN-RELATED"/>
    <property type="match status" value="1"/>
</dbReference>
<dbReference type="SUPFAM" id="SSF52540">
    <property type="entry name" value="P-loop containing nucleoside triphosphate hydrolases"/>
    <property type="match status" value="1"/>
</dbReference>
<dbReference type="CDD" id="cd03116">
    <property type="entry name" value="MobB"/>
    <property type="match status" value="1"/>
</dbReference>
<gene>
    <name evidence="2" type="ORF">BDD21_4769</name>
</gene>
<sequence>MGETIIPVVGFVAPSGSGKTTLVRQVVAVLSGRGLRVGYLKHAHHRFDLDVPGKDSYEVREAGAHQTLLASKARWALQVQNPVQDEDPDLHRMLARFELDRLDLVLVEGFKHADYPKIEVHRPTTGEAPLYPGDPGIIAVATDAPLAVEPPLVVLPLNTSEAVADFILSRLQDIRLRIPPAPKTDG</sequence>
<dbReference type="PANTHER" id="PTHR40072:SF1">
    <property type="entry name" value="MOLYBDOPTERIN-GUANINE DINUCLEOTIDE BIOSYNTHESIS ADAPTER PROTEIN"/>
    <property type="match status" value="1"/>
</dbReference>
<evidence type="ECO:0000313" key="3">
    <source>
        <dbReference type="Proteomes" id="UP000274556"/>
    </source>
</evidence>
<dbReference type="InterPro" id="IPR027417">
    <property type="entry name" value="P-loop_NTPase"/>
</dbReference>
<dbReference type="GO" id="GO:0005525">
    <property type="term" value="F:GTP binding"/>
    <property type="evidence" value="ECO:0007669"/>
    <property type="project" value="InterPro"/>
</dbReference>
<keyword evidence="3" id="KW-1185">Reference proteome</keyword>